<feature type="non-terminal residue" evidence="2">
    <location>
        <position position="1"/>
    </location>
</feature>
<dbReference type="Gene3D" id="6.20.430.10">
    <property type="match status" value="1"/>
</dbReference>
<feature type="compositionally biased region" description="Basic and acidic residues" evidence="1">
    <location>
        <begin position="67"/>
        <end position="76"/>
    </location>
</feature>
<proteinExistence type="predicted"/>
<reference evidence="2 3" key="1">
    <citation type="submission" date="2019-09" db="EMBL/GenBank/DDBJ databases">
        <title>Bird 10,000 Genomes (B10K) Project - Family phase.</title>
        <authorList>
            <person name="Zhang G."/>
        </authorList>
    </citation>
    <scope>NUCLEOTIDE SEQUENCE [LARGE SCALE GENOMIC DNA]</scope>
    <source>
        <strain evidence="2">B10K-DU-029-46</strain>
    </source>
</reference>
<dbReference type="PANTHER" id="PTHR33766:SF1">
    <property type="entry name" value="PROTEIN FAM181A"/>
    <property type="match status" value="1"/>
</dbReference>
<dbReference type="EMBL" id="VZTY01002339">
    <property type="protein sequence ID" value="NXU47838.1"/>
    <property type="molecule type" value="Genomic_DNA"/>
</dbReference>
<accession>A0A7L3L3C3</accession>
<keyword evidence="3" id="KW-1185">Reference proteome</keyword>
<dbReference type="InterPro" id="IPR053819">
    <property type="entry name" value="TEADIR3_omega_loop"/>
</dbReference>
<dbReference type="Proteomes" id="UP000582182">
    <property type="component" value="Unassembled WGS sequence"/>
</dbReference>
<gene>
    <name evidence="2" type="primary">Fam181a</name>
    <name evidence="2" type="ORF">TURVEL_R02457</name>
</gene>
<dbReference type="InterPro" id="IPR029359">
    <property type="entry name" value="FAM181"/>
</dbReference>
<evidence type="ECO:0000313" key="3">
    <source>
        <dbReference type="Proteomes" id="UP000582182"/>
    </source>
</evidence>
<evidence type="ECO:0000313" key="2">
    <source>
        <dbReference type="EMBL" id="NXU47838.1"/>
    </source>
</evidence>
<dbReference type="AlphaFoldDB" id="A0A7L3L3C3"/>
<name>A0A7L3L3C3_9CHAR</name>
<feature type="non-terminal residue" evidence="2">
    <location>
        <position position="289"/>
    </location>
</feature>
<dbReference type="PANTHER" id="PTHR33766">
    <property type="entry name" value="PROTEIN FAM181B"/>
    <property type="match status" value="1"/>
</dbReference>
<comment type="caution">
    <text evidence="2">The sequence shown here is derived from an EMBL/GenBank/DDBJ whole genome shotgun (WGS) entry which is preliminary data.</text>
</comment>
<evidence type="ECO:0000256" key="1">
    <source>
        <dbReference type="SAM" id="MobiDB-lite"/>
    </source>
</evidence>
<feature type="region of interest" description="Disordered" evidence="1">
    <location>
        <begin position="52"/>
        <end position="197"/>
    </location>
</feature>
<sequence>MASDSEVKTLLNFVNLASSDIKAALDKSAPCRRSVDHRKYLQKQLKRFSQKYSRIPRCHPSKAPESGWRRGVEDRGCGSQPDLPDPGPQPHGGGAAAEKVLQMEENLPGEGVLQEQNPEVARPDQVPMRKRQLPASFWEEPRPTPSLPTRAFPASMEGLPATRDPPLYEGKKSKRSSDNASPESPPEPTPHSGEKDPASILSARVGAWTCCPFPCPGPGVYQPPGTLAPSPFPGLGLWRKSVAALPAEVPHFCKEADGTGQKLYRPVVLKPIPTKPAVPPPVFNVFGYL</sequence>
<dbReference type="OrthoDB" id="5982901at2759"/>
<dbReference type="Pfam" id="PF15238">
    <property type="entry name" value="TEADIR3"/>
    <property type="match status" value="1"/>
</dbReference>
<organism evidence="2 3">
    <name type="scientific">Turnix velox</name>
    <name type="common">Little buttonquail</name>
    <dbReference type="NCBI Taxonomy" id="2529409"/>
    <lineage>
        <taxon>Eukaryota</taxon>
        <taxon>Metazoa</taxon>
        <taxon>Chordata</taxon>
        <taxon>Craniata</taxon>
        <taxon>Vertebrata</taxon>
        <taxon>Euteleostomi</taxon>
        <taxon>Archelosauria</taxon>
        <taxon>Archosauria</taxon>
        <taxon>Dinosauria</taxon>
        <taxon>Saurischia</taxon>
        <taxon>Theropoda</taxon>
        <taxon>Coelurosauria</taxon>
        <taxon>Aves</taxon>
        <taxon>Neognathae</taxon>
        <taxon>Neoaves</taxon>
        <taxon>Charadriiformes</taxon>
        <taxon>Turnicidae</taxon>
        <taxon>Turnix</taxon>
    </lineage>
</organism>
<protein>
    <submittedName>
        <fullName evidence="2">F181A protein</fullName>
    </submittedName>
</protein>